<evidence type="ECO:0000256" key="3">
    <source>
        <dbReference type="ARBA" id="ARBA00022527"/>
    </source>
</evidence>
<dbReference type="PANTHER" id="PTHR47167:SF4">
    <property type="entry name" value="SERINE_THREONINE-PROTEIN KINASE TAO"/>
    <property type="match status" value="1"/>
</dbReference>
<dbReference type="GO" id="GO:0005524">
    <property type="term" value="F:ATP binding"/>
    <property type="evidence" value="ECO:0007669"/>
    <property type="project" value="UniProtKB-UniRule"/>
</dbReference>
<feature type="region of interest" description="Disordered" evidence="13">
    <location>
        <begin position="925"/>
        <end position="959"/>
    </location>
</feature>
<sequence>MPSSKPLMKRHSKHADPEVAALFAQDDPETIFTDLREIGHGSFGAVYYARNTRTCEVVAIKKMSYSGKQQEEKWQDIIKEVKFLRELRHTNTIEYKGCYLREHTAWLVMEYCLGSASDIIEVHKKPLQEVEIAAICHDGMQGLTYLHNNNKIHRDVKAGNILLTEDGTVKLADFGSASIVSPANSFVGTPYWMAPEVILAMDEGQYDGKVDVWSLGITCIELAERKPPLFNMNAMSALYHIAQNDAPSLSSIEWSEEFRNFVDACLQKNPVDRPTAQELLGHIFITRERPRNVIIDLINRTKDAVRELDNLQYRKMKKILMVETKPARENGPADDPAEEDTEEDSQHFTLISTILKKEGEPYSRSGTVNSTTSGQSFSQMSSQSSSTNSLPGAVGMDTKDEGASPLLSRVRKGSTSSSGSHHREEEPIRQQELRPFRPQPQPPPPHPKAPTPHDPYHHRHPRENFATIRTTSIVTRQQKEHQHENELREQMSGYKRMRRQHQKLLEIFVKKLESEMEEHRLKLDKELENQRITFGSELEKMRKKHAGELDRKIKNAIADEKKFVKQIQQQQETELKSFQAMQRQEYKFNKERLKKEMGDDTPKKEQRESLRSQKENLQQLHVEAEMSLVRRQREFLEIEVRKFRRRKLLKRHLLETDFLKEELNKRQTHMELEHALMLRHHEATQDLEYKHLAQIHRMRIDQMKKQHQTELSNQMEYNKRAERELRKKHLLELKQQPKSLKAKESQIKKQFHDTCKIQTKQYKHLRQHLLETTPKDQQKAVIKRLKEEQMRKMAILGEQYDQSISEMLQTQHIRLDETQEAEVRALKQQLQAELELLNAYQSRVKMQTEAQHDREMKDLEQKVSLRRALLEQKMEEEALRLQQERQEMMRSLHERQARELEEFDQETMRMGLSAMVLGDMSGDPGLLGDGAIGGAQGGAGDGRVGPRSSSLLSGLGYGS</sequence>
<dbReference type="InterPro" id="IPR000719">
    <property type="entry name" value="Prot_kinase_dom"/>
</dbReference>
<evidence type="ECO:0000256" key="5">
    <source>
        <dbReference type="ARBA" id="ARBA00022741"/>
    </source>
</evidence>
<dbReference type="SUPFAM" id="SSF56112">
    <property type="entry name" value="Protein kinase-like (PK-like)"/>
    <property type="match status" value="1"/>
</dbReference>
<proteinExistence type="inferred from homology"/>
<dbReference type="PROSITE" id="PS00107">
    <property type="entry name" value="PROTEIN_KINASE_ATP"/>
    <property type="match status" value="1"/>
</dbReference>
<dbReference type="EC" id="2.7.11.1" evidence="2"/>
<name>A0A6P4XNB5_BRABE</name>
<evidence type="ECO:0000256" key="11">
    <source>
        <dbReference type="PROSITE-ProRule" id="PRU10141"/>
    </source>
</evidence>
<keyword evidence="15" id="KW-1185">Reference proteome</keyword>
<evidence type="ECO:0000256" key="10">
    <source>
        <dbReference type="ARBA" id="ARBA00048679"/>
    </source>
</evidence>
<dbReference type="GeneID" id="109465369"/>
<evidence type="ECO:0000313" key="15">
    <source>
        <dbReference type="Proteomes" id="UP000515135"/>
    </source>
</evidence>
<dbReference type="KEGG" id="bbel:109465369"/>
<comment type="similarity">
    <text evidence="1">Belongs to the protein kinase superfamily. STE Ser/Thr protein kinase family. STE20 subfamily.</text>
</comment>
<feature type="compositionally biased region" description="Basic and acidic residues" evidence="13">
    <location>
        <begin position="421"/>
        <end position="435"/>
    </location>
</feature>
<feature type="region of interest" description="Disordered" evidence="13">
    <location>
        <begin position="323"/>
        <end position="460"/>
    </location>
</feature>
<feature type="coiled-coil region" evidence="12">
    <location>
        <begin position="823"/>
        <end position="891"/>
    </location>
</feature>
<dbReference type="Gene3D" id="3.30.200.20">
    <property type="entry name" value="Phosphorylase Kinase, domain 1"/>
    <property type="match status" value="1"/>
</dbReference>
<dbReference type="AlphaFoldDB" id="A0A6P4XNB5"/>
<evidence type="ECO:0000313" key="16">
    <source>
        <dbReference type="RefSeq" id="XP_019618147.1"/>
    </source>
</evidence>
<dbReference type="GO" id="GO:0005737">
    <property type="term" value="C:cytoplasm"/>
    <property type="evidence" value="ECO:0007669"/>
    <property type="project" value="TreeGrafter"/>
</dbReference>
<dbReference type="Proteomes" id="UP000515135">
    <property type="component" value="Unplaced"/>
</dbReference>
<dbReference type="CDD" id="cd06607">
    <property type="entry name" value="STKc_TAO"/>
    <property type="match status" value="1"/>
</dbReference>
<dbReference type="RefSeq" id="XP_019618147.1">
    <property type="nucleotide sequence ID" value="XM_019762588.1"/>
</dbReference>
<keyword evidence="4" id="KW-0808">Transferase</keyword>
<evidence type="ECO:0000256" key="4">
    <source>
        <dbReference type="ARBA" id="ARBA00022679"/>
    </source>
</evidence>
<dbReference type="Pfam" id="PF00069">
    <property type="entry name" value="Pkinase"/>
    <property type="match status" value="1"/>
</dbReference>
<dbReference type="Gene3D" id="1.10.510.10">
    <property type="entry name" value="Transferase(Phosphotransferase) domain 1"/>
    <property type="match status" value="1"/>
</dbReference>
<feature type="binding site" evidence="11">
    <location>
        <position position="62"/>
    </location>
    <ligand>
        <name>ATP</name>
        <dbReference type="ChEBI" id="CHEBI:30616"/>
    </ligand>
</feature>
<feature type="region of interest" description="Disordered" evidence="13">
    <location>
        <begin position="590"/>
        <end position="614"/>
    </location>
</feature>
<evidence type="ECO:0000256" key="1">
    <source>
        <dbReference type="ARBA" id="ARBA00008874"/>
    </source>
</evidence>
<dbReference type="GO" id="GO:0004674">
    <property type="term" value="F:protein serine/threonine kinase activity"/>
    <property type="evidence" value="ECO:0007669"/>
    <property type="project" value="UniProtKB-KW"/>
</dbReference>
<dbReference type="PROSITE" id="PS50011">
    <property type="entry name" value="PROTEIN_KINASE_DOM"/>
    <property type="match status" value="1"/>
</dbReference>
<evidence type="ECO:0000256" key="7">
    <source>
        <dbReference type="ARBA" id="ARBA00022840"/>
    </source>
</evidence>
<dbReference type="RefSeq" id="XP_019618155.1">
    <property type="nucleotide sequence ID" value="XM_019762596.1"/>
</dbReference>
<feature type="compositionally biased region" description="Low complexity" evidence="13">
    <location>
        <begin position="370"/>
        <end position="389"/>
    </location>
</feature>
<keyword evidence="3" id="KW-0723">Serine/threonine-protein kinase</keyword>
<evidence type="ECO:0000256" key="2">
    <source>
        <dbReference type="ARBA" id="ARBA00012513"/>
    </source>
</evidence>
<dbReference type="FunFam" id="3.30.200.20:FF:000029">
    <property type="entry name" value="Serine/threonine-protein kinase TAO2, putative"/>
    <property type="match status" value="1"/>
</dbReference>
<protein>
    <recommendedName>
        <fullName evidence="2">non-specific serine/threonine protein kinase</fullName>
        <ecNumber evidence="2">2.7.11.1</ecNumber>
    </recommendedName>
</protein>
<keyword evidence="5 11" id="KW-0547">Nucleotide-binding</keyword>
<gene>
    <name evidence="16 17" type="primary">LOC109465369</name>
</gene>
<keyword evidence="7 11" id="KW-0067">ATP-binding</keyword>
<dbReference type="OrthoDB" id="10016527at2759"/>
<evidence type="ECO:0000256" key="6">
    <source>
        <dbReference type="ARBA" id="ARBA00022777"/>
    </source>
</evidence>
<comment type="catalytic activity">
    <reaction evidence="9">
        <text>L-threonyl-[protein] + ATP = O-phospho-L-threonyl-[protein] + ADP + H(+)</text>
        <dbReference type="Rhea" id="RHEA:46608"/>
        <dbReference type="Rhea" id="RHEA-COMP:11060"/>
        <dbReference type="Rhea" id="RHEA-COMP:11605"/>
        <dbReference type="ChEBI" id="CHEBI:15378"/>
        <dbReference type="ChEBI" id="CHEBI:30013"/>
        <dbReference type="ChEBI" id="CHEBI:30616"/>
        <dbReference type="ChEBI" id="CHEBI:61977"/>
        <dbReference type="ChEBI" id="CHEBI:456216"/>
        <dbReference type="EC" id="2.7.11.1"/>
    </reaction>
</comment>
<evidence type="ECO:0000313" key="17">
    <source>
        <dbReference type="RefSeq" id="XP_019618155.1"/>
    </source>
</evidence>
<organism evidence="15 17">
    <name type="scientific">Branchiostoma belcheri</name>
    <name type="common">Amphioxus</name>
    <dbReference type="NCBI Taxonomy" id="7741"/>
    <lineage>
        <taxon>Eukaryota</taxon>
        <taxon>Metazoa</taxon>
        <taxon>Chordata</taxon>
        <taxon>Cephalochordata</taxon>
        <taxon>Leptocardii</taxon>
        <taxon>Amphioxiformes</taxon>
        <taxon>Branchiostomatidae</taxon>
        <taxon>Branchiostoma</taxon>
    </lineage>
</organism>
<dbReference type="PANTHER" id="PTHR47167">
    <property type="entry name" value="SERINE/THREONINE-PROTEIN KINASE TAO1-LIKE PROTEIN"/>
    <property type="match status" value="1"/>
</dbReference>
<keyword evidence="6" id="KW-0418">Kinase</keyword>
<reference evidence="16 17" key="1">
    <citation type="submission" date="2025-04" db="UniProtKB">
        <authorList>
            <consortium name="RefSeq"/>
        </authorList>
    </citation>
    <scope>IDENTIFICATION</scope>
    <source>
        <tissue evidence="16 17">Gonad</tissue>
    </source>
</reference>
<dbReference type="InterPro" id="IPR017441">
    <property type="entry name" value="Protein_kinase_ATP_BS"/>
</dbReference>
<feature type="compositionally biased region" description="Gly residues" evidence="13">
    <location>
        <begin position="925"/>
        <end position="943"/>
    </location>
</feature>
<feature type="compositionally biased region" description="Pro residues" evidence="13">
    <location>
        <begin position="437"/>
        <end position="453"/>
    </location>
</feature>
<dbReference type="SMART" id="SM00220">
    <property type="entry name" value="S_TKc"/>
    <property type="match status" value="1"/>
</dbReference>
<comment type="catalytic activity">
    <reaction evidence="10">
        <text>L-seryl-[protein] + ATP = O-phospho-L-seryl-[protein] + ADP + H(+)</text>
        <dbReference type="Rhea" id="RHEA:17989"/>
        <dbReference type="Rhea" id="RHEA-COMP:9863"/>
        <dbReference type="Rhea" id="RHEA-COMP:11604"/>
        <dbReference type="ChEBI" id="CHEBI:15378"/>
        <dbReference type="ChEBI" id="CHEBI:29999"/>
        <dbReference type="ChEBI" id="CHEBI:30616"/>
        <dbReference type="ChEBI" id="CHEBI:83421"/>
        <dbReference type="ChEBI" id="CHEBI:456216"/>
        <dbReference type="EC" id="2.7.11.1"/>
    </reaction>
</comment>
<evidence type="ECO:0000256" key="9">
    <source>
        <dbReference type="ARBA" id="ARBA00047899"/>
    </source>
</evidence>
<dbReference type="InterPro" id="IPR051234">
    <property type="entry name" value="TAO_STE20_kinase"/>
</dbReference>
<feature type="domain" description="Protein kinase" evidence="14">
    <location>
        <begin position="32"/>
        <end position="285"/>
    </location>
</feature>
<evidence type="ECO:0000256" key="12">
    <source>
        <dbReference type="SAM" id="Coils"/>
    </source>
</evidence>
<dbReference type="FunFam" id="1.10.510.10:FF:000030">
    <property type="entry name" value="Serine/threonine-protein kinase TAO2, putative"/>
    <property type="match status" value="1"/>
</dbReference>
<keyword evidence="8 12" id="KW-0175">Coiled coil</keyword>
<evidence type="ECO:0000256" key="13">
    <source>
        <dbReference type="SAM" id="MobiDB-lite"/>
    </source>
</evidence>
<dbReference type="InterPro" id="IPR011009">
    <property type="entry name" value="Kinase-like_dom_sf"/>
</dbReference>
<feature type="compositionally biased region" description="Low complexity" evidence="13">
    <location>
        <begin position="948"/>
        <end position="959"/>
    </location>
</feature>
<accession>A0A6P4XNB5</accession>
<evidence type="ECO:0000256" key="8">
    <source>
        <dbReference type="ARBA" id="ARBA00023054"/>
    </source>
</evidence>
<evidence type="ECO:0000259" key="14">
    <source>
        <dbReference type="PROSITE" id="PS50011"/>
    </source>
</evidence>